<feature type="region of interest" description="Disordered" evidence="1">
    <location>
        <begin position="41"/>
        <end position="61"/>
    </location>
</feature>
<feature type="compositionally biased region" description="Basic residues" evidence="1">
    <location>
        <begin position="13"/>
        <end position="28"/>
    </location>
</feature>
<evidence type="ECO:0000313" key="3">
    <source>
        <dbReference type="Proteomes" id="UP001314229"/>
    </source>
</evidence>
<gene>
    <name evidence="2" type="ORF">FSCOSCO3_A020467</name>
</gene>
<evidence type="ECO:0000313" key="2">
    <source>
        <dbReference type="EMBL" id="CAK6980457.1"/>
    </source>
</evidence>
<sequence length="61" mass="6962">PGPPPPPPLHPLHPGHPRHPLHPRHHHHLHQRSEFFSWAGSGSEQYSRAEVVSQPLNQIEK</sequence>
<reference evidence="2 3" key="1">
    <citation type="submission" date="2024-01" db="EMBL/GenBank/DDBJ databases">
        <authorList>
            <person name="Alioto T."/>
            <person name="Alioto T."/>
            <person name="Gomez Garrido J."/>
        </authorList>
    </citation>
    <scope>NUCLEOTIDE SEQUENCE [LARGE SCALE GENOMIC DNA]</scope>
</reference>
<feature type="non-terminal residue" evidence="2">
    <location>
        <position position="1"/>
    </location>
</feature>
<dbReference type="Proteomes" id="UP001314229">
    <property type="component" value="Unassembled WGS sequence"/>
</dbReference>
<comment type="caution">
    <text evidence="2">The sequence shown here is derived from an EMBL/GenBank/DDBJ whole genome shotgun (WGS) entry which is preliminary data.</text>
</comment>
<protein>
    <submittedName>
        <fullName evidence="2">Uncharacterized protein</fullName>
    </submittedName>
</protein>
<evidence type="ECO:0000256" key="1">
    <source>
        <dbReference type="SAM" id="MobiDB-lite"/>
    </source>
</evidence>
<dbReference type="AlphaFoldDB" id="A0AAV1Q7J6"/>
<name>A0AAV1Q7J6_SCOSC</name>
<proteinExistence type="predicted"/>
<keyword evidence="3" id="KW-1185">Reference proteome</keyword>
<feature type="region of interest" description="Disordered" evidence="1">
    <location>
        <begin position="1"/>
        <end position="28"/>
    </location>
</feature>
<dbReference type="EMBL" id="CAWUFR010000689">
    <property type="protein sequence ID" value="CAK6980457.1"/>
    <property type="molecule type" value="Genomic_DNA"/>
</dbReference>
<feature type="non-terminal residue" evidence="2">
    <location>
        <position position="61"/>
    </location>
</feature>
<organism evidence="2 3">
    <name type="scientific">Scomber scombrus</name>
    <name type="common">Atlantic mackerel</name>
    <name type="synonym">Scomber vernalis</name>
    <dbReference type="NCBI Taxonomy" id="13677"/>
    <lineage>
        <taxon>Eukaryota</taxon>
        <taxon>Metazoa</taxon>
        <taxon>Chordata</taxon>
        <taxon>Craniata</taxon>
        <taxon>Vertebrata</taxon>
        <taxon>Euteleostomi</taxon>
        <taxon>Actinopterygii</taxon>
        <taxon>Neopterygii</taxon>
        <taxon>Teleostei</taxon>
        <taxon>Neoteleostei</taxon>
        <taxon>Acanthomorphata</taxon>
        <taxon>Pelagiaria</taxon>
        <taxon>Scombriformes</taxon>
        <taxon>Scombridae</taxon>
        <taxon>Scomber</taxon>
    </lineage>
</organism>
<feature type="compositionally biased region" description="Pro residues" evidence="1">
    <location>
        <begin position="1"/>
        <end position="11"/>
    </location>
</feature>
<accession>A0AAV1Q7J6</accession>